<dbReference type="PANTHER" id="PTHR47332:SF4">
    <property type="entry name" value="SET DOMAIN-CONTAINING PROTEIN 5"/>
    <property type="match status" value="1"/>
</dbReference>
<dbReference type="InterPro" id="IPR053185">
    <property type="entry name" value="SET_domain_protein"/>
</dbReference>
<evidence type="ECO:0000259" key="2">
    <source>
        <dbReference type="PROSITE" id="PS50280"/>
    </source>
</evidence>
<dbReference type="PANTHER" id="PTHR47332">
    <property type="entry name" value="SET DOMAIN-CONTAINING PROTEIN 5"/>
    <property type="match status" value="1"/>
</dbReference>
<dbReference type="Proteomes" id="UP001274830">
    <property type="component" value="Unassembled WGS sequence"/>
</dbReference>
<evidence type="ECO:0000313" key="3">
    <source>
        <dbReference type="EMBL" id="KAK3671843.1"/>
    </source>
</evidence>
<protein>
    <submittedName>
        <fullName evidence="3">SET domain-containing protein 5</fullName>
    </submittedName>
</protein>
<dbReference type="InterPro" id="IPR001214">
    <property type="entry name" value="SET_dom"/>
</dbReference>
<gene>
    <name evidence="3" type="primary">SET5_2</name>
    <name evidence="3" type="ORF">LTR78_008208</name>
</gene>
<evidence type="ECO:0000313" key="4">
    <source>
        <dbReference type="Proteomes" id="UP001274830"/>
    </source>
</evidence>
<dbReference type="InterPro" id="IPR046341">
    <property type="entry name" value="SET_dom_sf"/>
</dbReference>
<dbReference type="EMBL" id="JAUTXT010000038">
    <property type="protein sequence ID" value="KAK3671843.1"/>
    <property type="molecule type" value="Genomic_DNA"/>
</dbReference>
<feature type="domain" description="SET" evidence="2">
    <location>
        <begin position="1"/>
        <end position="180"/>
    </location>
</feature>
<proteinExistence type="predicted"/>
<name>A0AAE0TUX1_9PEZI</name>
<keyword evidence="4" id="KW-1185">Reference proteome</keyword>
<reference evidence="3" key="1">
    <citation type="submission" date="2023-07" db="EMBL/GenBank/DDBJ databases">
        <title>Black Yeasts Isolated from many extreme environments.</title>
        <authorList>
            <person name="Coleine C."/>
            <person name="Stajich J.E."/>
            <person name="Selbmann L."/>
        </authorList>
    </citation>
    <scope>NUCLEOTIDE SEQUENCE</scope>
    <source>
        <strain evidence="3">CCFEE 5485</strain>
    </source>
</reference>
<dbReference type="Pfam" id="PF00856">
    <property type="entry name" value="SET"/>
    <property type="match status" value="1"/>
</dbReference>
<accession>A0AAE0TUX1</accession>
<organism evidence="3 4">
    <name type="scientific">Recurvomyces mirabilis</name>
    <dbReference type="NCBI Taxonomy" id="574656"/>
    <lineage>
        <taxon>Eukaryota</taxon>
        <taxon>Fungi</taxon>
        <taxon>Dikarya</taxon>
        <taxon>Ascomycota</taxon>
        <taxon>Pezizomycotina</taxon>
        <taxon>Dothideomycetes</taxon>
        <taxon>Dothideomycetidae</taxon>
        <taxon>Mycosphaerellales</taxon>
        <taxon>Teratosphaeriaceae</taxon>
        <taxon>Recurvomyces</taxon>
    </lineage>
</organism>
<feature type="region of interest" description="Disordered" evidence="1">
    <location>
        <begin position="73"/>
        <end position="105"/>
    </location>
</feature>
<dbReference type="Gene3D" id="2.170.270.10">
    <property type="entry name" value="SET domain"/>
    <property type="match status" value="1"/>
</dbReference>
<dbReference type="SUPFAM" id="SSF82199">
    <property type="entry name" value="SET domain"/>
    <property type="match status" value="1"/>
</dbReference>
<sequence>MLSLFQIRPLQGKGQGVFATSIIPSGTTIMQDRKIMRSPQSNRSVFSHATETEVERAFNGMSRHNQERYLAMSTGGATNNDPQEKAERTGPLERDSYHTTGRESTDNKQKLLDIYRANAFGEDGGGEKYMFFDICRINHACVPNAELLNQGDEGVADGGLETVVALQTIDKGEEITICYNMLFCRMTRVQRKAYARRVWGFECGCAGCLPPTRPDAVSTTYGLRTGRGGMGMSMSMSEARRTLINSLVSRLEGRSAPDWTILLGLRSTIPTPKQPPIDIISPLPLSPAQQTTALNVLLASLLLAENLAGTTVLNAYTTATMTLMKQIEADPAVEGDGEGDGVYVQVACRFAKKWMQLSMKHGAHVRGTLSQETMGWKKAWEGRVQRSGRLREGFAAVDGAKEDRIKRGLRW</sequence>
<dbReference type="CDD" id="cd20071">
    <property type="entry name" value="SET_SMYD"/>
    <property type="match status" value="1"/>
</dbReference>
<comment type="caution">
    <text evidence="3">The sequence shown here is derived from an EMBL/GenBank/DDBJ whole genome shotgun (WGS) entry which is preliminary data.</text>
</comment>
<dbReference type="AlphaFoldDB" id="A0AAE0TUX1"/>
<dbReference type="PROSITE" id="PS50280">
    <property type="entry name" value="SET"/>
    <property type="match status" value="1"/>
</dbReference>
<feature type="compositionally biased region" description="Basic and acidic residues" evidence="1">
    <location>
        <begin position="82"/>
        <end position="105"/>
    </location>
</feature>
<evidence type="ECO:0000256" key="1">
    <source>
        <dbReference type="SAM" id="MobiDB-lite"/>
    </source>
</evidence>